<name>A0A9Q8WQ02_9PEZI</name>
<accession>A0A9Q8WQ02</accession>
<evidence type="ECO:0000256" key="1">
    <source>
        <dbReference type="SAM" id="MobiDB-lite"/>
    </source>
</evidence>
<dbReference type="AlphaFoldDB" id="A0A9Q8WQ02"/>
<dbReference type="Proteomes" id="UP000830671">
    <property type="component" value="Chromosome 9"/>
</dbReference>
<sequence length="113" mass="12809">MPGMTSFIRRVLPRMYRMKQYTPQQPDRNQPRTGRSVARRIQDTLARITTIRITGNRSGWESSQATVKSSGTESSTTSDPRSNAYKDYLTYAPYADGQEGGTELNTLRSREVT</sequence>
<evidence type="ECO:0000313" key="3">
    <source>
        <dbReference type="Proteomes" id="UP000830671"/>
    </source>
</evidence>
<dbReference type="GeneID" id="73350866"/>
<feature type="region of interest" description="Disordered" evidence="1">
    <location>
        <begin position="15"/>
        <end position="37"/>
    </location>
</feature>
<keyword evidence="3" id="KW-1185">Reference proteome</keyword>
<gene>
    <name evidence="2" type="ORF">CLUP02_16939</name>
</gene>
<feature type="compositionally biased region" description="Polar residues" evidence="1">
    <location>
        <begin position="21"/>
        <end position="33"/>
    </location>
</feature>
<feature type="region of interest" description="Disordered" evidence="1">
    <location>
        <begin position="56"/>
        <end position="84"/>
    </location>
</feature>
<dbReference type="KEGG" id="clup:CLUP02_16939"/>
<dbReference type="RefSeq" id="XP_049153003.1">
    <property type="nucleotide sequence ID" value="XM_049295856.1"/>
</dbReference>
<feature type="compositionally biased region" description="Polar residues" evidence="1">
    <location>
        <begin position="56"/>
        <end position="81"/>
    </location>
</feature>
<dbReference type="EMBL" id="CP019481">
    <property type="protein sequence ID" value="UQC91404.1"/>
    <property type="molecule type" value="Genomic_DNA"/>
</dbReference>
<reference evidence="2" key="1">
    <citation type="journal article" date="2021" name="Mol. Plant Microbe Interact.">
        <title>Complete Genome Sequence of the Plant-Pathogenic Fungus Colletotrichum lupini.</title>
        <authorList>
            <person name="Baroncelli R."/>
            <person name="Pensec F."/>
            <person name="Da Lio D."/>
            <person name="Boufleur T."/>
            <person name="Vicente I."/>
            <person name="Sarrocco S."/>
            <person name="Picot A."/>
            <person name="Baraldi E."/>
            <person name="Sukno S."/>
            <person name="Thon M."/>
            <person name="Le Floch G."/>
        </authorList>
    </citation>
    <scope>NUCLEOTIDE SEQUENCE</scope>
    <source>
        <strain evidence="2">IMI 504893</strain>
    </source>
</reference>
<protein>
    <submittedName>
        <fullName evidence="2">Uncharacterized protein</fullName>
    </submittedName>
</protein>
<organism evidence="2 3">
    <name type="scientific">Colletotrichum lupini</name>
    <dbReference type="NCBI Taxonomy" id="145971"/>
    <lineage>
        <taxon>Eukaryota</taxon>
        <taxon>Fungi</taxon>
        <taxon>Dikarya</taxon>
        <taxon>Ascomycota</taxon>
        <taxon>Pezizomycotina</taxon>
        <taxon>Sordariomycetes</taxon>
        <taxon>Hypocreomycetidae</taxon>
        <taxon>Glomerellales</taxon>
        <taxon>Glomerellaceae</taxon>
        <taxon>Colletotrichum</taxon>
        <taxon>Colletotrichum acutatum species complex</taxon>
    </lineage>
</organism>
<proteinExistence type="predicted"/>
<evidence type="ECO:0000313" key="2">
    <source>
        <dbReference type="EMBL" id="UQC91404.1"/>
    </source>
</evidence>